<evidence type="ECO:0000256" key="7">
    <source>
        <dbReference type="ARBA" id="ARBA00022723"/>
    </source>
</evidence>
<dbReference type="InterPro" id="IPR055135">
    <property type="entry name" value="PRMT_dom"/>
</dbReference>
<comment type="catalytic activity">
    <reaction evidence="11">
        <text>L-arginyl-[protein] + S-adenosyl-L-methionine = N(omega)-methyl-L-arginyl-[protein] + S-adenosyl-L-homocysteine + H(+)</text>
        <dbReference type="Rhea" id="RHEA:48100"/>
        <dbReference type="Rhea" id="RHEA-COMP:10532"/>
        <dbReference type="Rhea" id="RHEA-COMP:11990"/>
        <dbReference type="ChEBI" id="CHEBI:15378"/>
        <dbReference type="ChEBI" id="CHEBI:29965"/>
        <dbReference type="ChEBI" id="CHEBI:57856"/>
        <dbReference type="ChEBI" id="CHEBI:59789"/>
        <dbReference type="ChEBI" id="CHEBI:65280"/>
    </reaction>
    <physiologicalReaction direction="left-to-right" evidence="11">
        <dbReference type="Rhea" id="RHEA:48101"/>
    </physiologicalReaction>
</comment>
<dbReference type="Pfam" id="PF22528">
    <property type="entry name" value="PRMT_C"/>
    <property type="match status" value="1"/>
</dbReference>
<keyword evidence="6 12" id="KW-0949">S-adenosyl-L-methionine</keyword>
<protein>
    <recommendedName>
        <fullName evidence="2">type I protein arginine methyltransferase</fullName>
        <ecNumber evidence="2">2.1.1.319</ecNumber>
    </recommendedName>
</protein>
<evidence type="ECO:0000259" key="16">
    <source>
        <dbReference type="Pfam" id="PF21336"/>
    </source>
</evidence>
<dbReference type="Gene3D" id="3.40.50.150">
    <property type="entry name" value="Vaccinia Virus protein VP39"/>
    <property type="match status" value="1"/>
</dbReference>
<dbReference type="Pfam" id="PF21137">
    <property type="entry name" value="ANM3_C2H2_Zf"/>
    <property type="match status" value="1"/>
</dbReference>
<evidence type="ECO:0000256" key="9">
    <source>
        <dbReference type="ARBA" id="ARBA00022833"/>
    </source>
</evidence>
<evidence type="ECO:0000256" key="12">
    <source>
        <dbReference type="PROSITE-ProRule" id="PRU01015"/>
    </source>
</evidence>
<feature type="domain" description="Methyltransferase" evidence="14">
    <location>
        <begin position="250"/>
        <end position="347"/>
    </location>
</feature>
<sequence length="522" mass="58955">MSSRIAVSVGEAASVTEPCLSDSGSEDAWEEVEEDTEGPLQARCLFCDRFFSSPEDVFDHCSLDHRFSIEMVVHKHRLDFYGYIKLVNFIRMEKPTVECLISISAPVPWEEEKYLKPVLEDDILLQYDIDGIVDSASTSCSNGVTEASSLLERLKCAEHRAELAEAALARAQEDLHKMKQFAQDFVMNAEVRGDSTASATAELQENEEDVYFSSYGHYGIHEEMIKDKVRTESYRDFIYHNPHIFRDKIVLDVGCGTGILSMFAAKAGAKKVIGVDQSEIIYQAMDIIRLNRLEHTISLIKGRIEEVDLPAEKVDVIISEWMGYFLLFESMLDSVIYARNKYLAKGGSVYPDICSISLVAVGDFNKHADRFTFWDDVYGFKMSCMKKAVIPEAVVEVLDSSTLLSEGCVIKWIDCHVVSVPELEFTSEFTLTVTKTSLCTAIAGYFDIYFEKNCNQKVLFSTSPCSAGTHWKQTLFFLENPIHVEKGEELKGKITIRKSRKDPRSLIITLSVKDVKQTYSLQ</sequence>
<dbReference type="PANTHER" id="PTHR11006">
    <property type="entry name" value="PROTEIN ARGININE N-METHYLTRANSFERASE"/>
    <property type="match status" value="1"/>
</dbReference>
<dbReference type="InterPro" id="IPR029063">
    <property type="entry name" value="SAM-dependent_MTases_sf"/>
</dbReference>
<keyword evidence="9" id="KW-0862">Zinc</keyword>
<keyword evidence="4 12" id="KW-0489">Methyltransferase</keyword>
<evidence type="ECO:0000313" key="19">
    <source>
        <dbReference type="RefSeq" id="XP_015273358.1"/>
    </source>
</evidence>
<evidence type="ECO:0000256" key="5">
    <source>
        <dbReference type="ARBA" id="ARBA00022679"/>
    </source>
</evidence>
<dbReference type="Proteomes" id="UP000694871">
    <property type="component" value="Unplaced"/>
</dbReference>
<dbReference type="SUPFAM" id="SSF53335">
    <property type="entry name" value="S-adenosyl-L-methionine-dependent methyltransferases"/>
    <property type="match status" value="1"/>
</dbReference>
<dbReference type="PANTHER" id="PTHR11006:SF53">
    <property type="entry name" value="PROTEIN ARGININE N-METHYLTRANSFERASE 3"/>
    <property type="match status" value="1"/>
</dbReference>
<evidence type="ECO:0000259" key="14">
    <source>
        <dbReference type="Pfam" id="PF13649"/>
    </source>
</evidence>
<evidence type="ECO:0000256" key="1">
    <source>
        <dbReference type="ARBA" id="ARBA00004514"/>
    </source>
</evidence>
<accession>A0ABM1KI21</accession>
<evidence type="ECO:0000259" key="17">
    <source>
        <dbReference type="Pfam" id="PF22528"/>
    </source>
</evidence>
<dbReference type="InterPro" id="IPR025799">
    <property type="entry name" value="Arg_MeTrfase"/>
</dbReference>
<keyword evidence="18" id="KW-1185">Reference proteome</keyword>
<dbReference type="Gene3D" id="2.70.160.11">
    <property type="entry name" value="Hnrnp arginine n-methyltransferase1"/>
    <property type="match status" value="1"/>
</dbReference>
<reference evidence="19" key="1">
    <citation type="submission" date="2025-08" db="UniProtKB">
        <authorList>
            <consortium name="RefSeq"/>
        </authorList>
    </citation>
    <scope>IDENTIFICATION</scope>
</reference>
<keyword evidence="13" id="KW-0175">Coiled coil</keyword>
<dbReference type="SUPFAM" id="SSF57667">
    <property type="entry name" value="beta-beta-alpha zinc fingers"/>
    <property type="match status" value="1"/>
</dbReference>
<keyword evidence="3" id="KW-0963">Cytoplasm</keyword>
<dbReference type="GeneID" id="107116025"/>
<dbReference type="RefSeq" id="XP_015273358.1">
    <property type="nucleotide sequence ID" value="XM_015417872.1"/>
</dbReference>
<feature type="domain" description="Protein arginine N-methyltransferase" evidence="17">
    <location>
        <begin position="359"/>
        <end position="511"/>
    </location>
</feature>
<feature type="domain" description="Protein arginine N-methyltransferase 3-like C2H2 zinc finger" evidence="15">
    <location>
        <begin position="72"/>
        <end position="117"/>
    </location>
</feature>
<keyword evidence="7" id="KW-0479">Metal-binding</keyword>
<dbReference type="EC" id="2.1.1.319" evidence="2"/>
<dbReference type="InterPro" id="IPR036236">
    <property type="entry name" value="Znf_C2H2_sf"/>
</dbReference>
<gene>
    <name evidence="19" type="primary">PRMT3</name>
</gene>
<evidence type="ECO:0000256" key="11">
    <source>
        <dbReference type="ARBA" id="ARBA00049303"/>
    </source>
</evidence>
<dbReference type="Pfam" id="PF13649">
    <property type="entry name" value="Methyltransf_25"/>
    <property type="match status" value="1"/>
</dbReference>
<dbReference type="InterPro" id="IPR041698">
    <property type="entry name" value="Methyltransf_25"/>
</dbReference>
<evidence type="ECO:0000256" key="4">
    <source>
        <dbReference type="ARBA" id="ARBA00022603"/>
    </source>
</evidence>
<name>A0ABM1KI21_GEKJA</name>
<comment type="catalytic activity">
    <reaction evidence="10">
        <text>L-arginyl-[protein] + 2 S-adenosyl-L-methionine = N(omega),N(omega)-dimethyl-L-arginyl-[protein] + 2 S-adenosyl-L-homocysteine + 2 H(+)</text>
        <dbReference type="Rhea" id="RHEA:48096"/>
        <dbReference type="Rhea" id="RHEA-COMP:10532"/>
        <dbReference type="Rhea" id="RHEA-COMP:11991"/>
        <dbReference type="ChEBI" id="CHEBI:15378"/>
        <dbReference type="ChEBI" id="CHEBI:29965"/>
        <dbReference type="ChEBI" id="CHEBI:57856"/>
        <dbReference type="ChEBI" id="CHEBI:59789"/>
        <dbReference type="ChEBI" id="CHEBI:61897"/>
        <dbReference type="EC" id="2.1.1.319"/>
    </reaction>
    <physiologicalReaction direction="left-to-right" evidence="10">
        <dbReference type="Rhea" id="RHEA:48097"/>
    </physiologicalReaction>
</comment>
<evidence type="ECO:0000256" key="8">
    <source>
        <dbReference type="ARBA" id="ARBA00022771"/>
    </source>
</evidence>
<evidence type="ECO:0000256" key="3">
    <source>
        <dbReference type="ARBA" id="ARBA00022490"/>
    </source>
</evidence>
<evidence type="ECO:0000256" key="2">
    <source>
        <dbReference type="ARBA" id="ARBA00011925"/>
    </source>
</evidence>
<keyword evidence="8" id="KW-0863">Zinc-finger</keyword>
<comment type="subcellular location">
    <subcellularLocation>
        <location evidence="1">Cytoplasm</location>
        <location evidence="1">Cytosol</location>
    </subcellularLocation>
</comment>
<evidence type="ECO:0000259" key="15">
    <source>
        <dbReference type="Pfam" id="PF21137"/>
    </source>
</evidence>
<evidence type="ECO:0000256" key="10">
    <source>
        <dbReference type="ARBA" id="ARBA00047384"/>
    </source>
</evidence>
<evidence type="ECO:0000256" key="13">
    <source>
        <dbReference type="SAM" id="Coils"/>
    </source>
</evidence>
<dbReference type="InterPro" id="IPR049482">
    <property type="entry name" value="ANM3-like_C2H2_Zf"/>
</dbReference>
<evidence type="ECO:0000313" key="18">
    <source>
        <dbReference type="Proteomes" id="UP000694871"/>
    </source>
</evidence>
<feature type="domain" description="Protein arginine N-methyltransferase 3 C2H2 zinc finger" evidence="16">
    <location>
        <begin position="43"/>
        <end position="60"/>
    </location>
</feature>
<evidence type="ECO:0000256" key="6">
    <source>
        <dbReference type="ARBA" id="ARBA00022691"/>
    </source>
</evidence>
<keyword evidence="5 12" id="KW-0808">Transferase</keyword>
<organism evidence="18 19">
    <name type="scientific">Gekko japonicus</name>
    <name type="common">Schlegel's Japanese gecko</name>
    <dbReference type="NCBI Taxonomy" id="146911"/>
    <lineage>
        <taxon>Eukaryota</taxon>
        <taxon>Metazoa</taxon>
        <taxon>Chordata</taxon>
        <taxon>Craniata</taxon>
        <taxon>Vertebrata</taxon>
        <taxon>Euteleostomi</taxon>
        <taxon>Lepidosauria</taxon>
        <taxon>Squamata</taxon>
        <taxon>Bifurcata</taxon>
        <taxon>Gekkota</taxon>
        <taxon>Gekkonidae</taxon>
        <taxon>Gekkoninae</taxon>
        <taxon>Gekko</taxon>
    </lineage>
</organism>
<feature type="coiled-coil region" evidence="13">
    <location>
        <begin position="147"/>
        <end position="174"/>
    </location>
</feature>
<proteinExistence type="predicted"/>
<dbReference type="Pfam" id="PF21336">
    <property type="entry name" value="ANM3_zf-C2H2"/>
    <property type="match status" value="1"/>
</dbReference>
<dbReference type="PROSITE" id="PS51678">
    <property type="entry name" value="SAM_MT_PRMT"/>
    <property type="match status" value="1"/>
</dbReference>
<dbReference type="InterPro" id="IPR049009">
    <property type="entry name" value="ANM3_Znf-C2H2"/>
</dbReference>
<dbReference type="CDD" id="cd02440">
    <property type="entry name" value="AdoMet_MTases"/>
    <property type="match status" value="1"/>
</dbReference>